<reference evidence="2 3" key="1">
    <citation type="submission" date="2021-10" db="EMBL/GenBank/DDBJ databases">
        <title>Anaerobic single-cell dispensing facilitates the cultivation of human gut bacteria.</title>
        <authorList>
            <person name="Afrizal A."/>
        </authorList>
    </citation>
    <scope>NUCLEOTIDE SEQUENCE [LARGE SCALE GENOMIC DNA]</scope>
    <source>
        <strain evidence="2 3">CLA-AA-H200</strain>
    </source>
</reference>
<keyword evidence="2" id="KW-0547">Nucleotide-binding</keyword>
<keyword evidence="2" id="KW-0067">ATP-binding</keyword>
<dbReference type="Pfam" id="PF01695">
    <property type="entry name" value="IstB_IS21"/>
    <property type="match status" value="1"/>
</dbReference>
<feature type="domain" description="IstB-like ATP-binding" evidence="1">
    <location>
        <begin position="17"/>
        <end position="242"/>
    </location>
</feature>
<keyword evidence="3" id="KW-1185">Reference proteome</keyword>
<evidence type="ECO:0000259" key="1">
    <source>
        <dbReference type="Pfam" id="PF01695"/>
    </source>
</evidence>
<proteinExistence type="predicted"/>
<comment type="caution">
    <text evidence="2">The sequence shown here is derived from an EMBL/GenBank/DDBJ whole genome shotgun (WGS) entry which is preliminary data.</text>
</comment>
<evidence type="ECO:0000313" key="2">
    <source>
        <dbReference type="EMBL" id="MCC2256332.1"/>
    </source>
</evidence>
<organism evidence="2 3">
    <name type="scientific">Ruminococcus turbiniformis</name>
    <dbReference type="NCBI Taxonomy" id="2881258"/>
    <lineage>
        <taxon>Bacteria</taxon>
        <taxon>Bacillati</taxon>
        <taxon>Bacillota</taxon>
        <taxon>Clostridia</taxon>
        <taxon>Eubacteriales</taxon>
        <taxon>Oscillospiraceae</taxon>
        <taxon>Ruminococcus</taxon>
    </lineage>
</organism>
<dbReference type="InterPro" id="IPR027417">
    <property type="entry name" value="P-loop_NTPase"/>
</dbReference>
<dbReference type="PANTHER" id="PTHR30050:SF4">
    <property type="entry name" value="ATP-BINDING PROTEIN RV3427C IN INSERTION SEQUENCE-RELATED"/>
    <property type="match status" value="1"/>
</dbReference>
<protein>
    <submittedName>
        <fullName evidence="2">ATP-binding protein</fullName>
    </submittedName>
</protein>
<name>A0ABS8G1X9_9FIRM</name>
<evidence type="ECO:0000313" key="3">
    <source>
        <dbReference type="Proteomes" id="UP001198151"/>
    </source>
</evidence>
<dbReference type="GO" id="GO:0005524">
    <property type="term" value="F:ATP binding"/>
    <property type="evidence" value="ECO:0007669"/>
    <property type="project" value="UniProtKB-KW"/>
</dbReference>
<dbReference type="Gene3D" id="3.40.50.300">
    <property type="entry name" value="P-loop containing nucleotide triphosphate hydrolases"/>
    <property type="match status" value="1"/>
</dbReference>
<dbReference type="EMBL" id="JAJEQX010000075">
    <property type="protein sequence ID" value="MCC2256332.1"/>
    <property type="molecule type" value="Genomic_DNA"/>
</dbReference>
<gene>
    <name evidence="2" type="ORF">LKD70_18305</name>
</gene>
<dbReference type="InterPro" id="IPR002611">
    <property type="entry name" value="IstB_ATP-bd"/>
</dbReference>
<dbReference type="RefSeq" id="WP_227709291.1">
    <property type="nucleotide sequence ID" value="NZ_JAJEQX010000075.1"/>
</dbReference>
<dbReference type="Proteomes" id="UP001198151">
    <property type="component" value="Unassembled WGS sequence"/>
</dbReference>
<dbReference type="InterPro" id="IPR028350">
    <property type="entry name" value="DNAC/IstB-like"/>
</dbReference>
<dbReference type="SUPFAM" id="SSF52540">
    <property type="entry name" value="P-loop containing nucleoside triphosphate hydrolases"/>
    <property type="match status" value="1"/>
</dbReference>
<sequence>MMKNANSLLMDLEEQMNMIGLPLMALKLDELYRSSDFLTMDRLEMVSSLLKPEYEDKTTKRFNNRLRTAHLIGTPCDISQCRDSSQRRYEPTDAPKVLSTLQFIEDGLNVCILGPSDSGKTFLAKSLGVAACEKYRVNYCHCSELLERLVAAKSADYTKYLREIKKILGFQLLILDDFLLNTIMDEREVKVLMEILEKRIEASKSTIVCSQREPGSWKAMIMNDEVSANAIMKRATKHYIVVIQPIEKP</sequence>
<dbReference type="PANTHER" id="PTHR30050">
    <property type="entry name" value="CHROMOSOMAL REPLICATION INITIATOR PROTEIN DNAA"/>
    <property type="match status" value="1"/>
</dbReference>
<accession>A0ABS8G1X9</accession>
<dbReference type="PIRSF" id="PIRSF003073">
    <property type="entry name" value="DNAC_TnpB_IstB"/>
    <property type="match status" value="1"/>
</dbReference>